<evidence type="ECO:0000313" key="5">
    <source>
        <dbReference type="Proteomes" id="UP001652660"/>
    </source>
</evidence>
<evidence type="ECO:0000313" key="6">
    <source>
        <dbReference type="RefSeq" id="XP_071919951.1"/>
    </source>
</evidence>
<dbReference type="RefSeq" id="XP_071919951.1">
    <property type="nucleotide sequence ID" value="XM_072063850.1"/>
</dbReference>
<dbReference type="InterPro" id="IPR013210">
    <property type="entry name" value="LRR_N_plant-typ"/>
</dbReference>
<dbReference type="Proteomes" id="UP001652660">
    <property type="component" value="Chromosome 8c"/>
</dbReference>
<gene>
    <name evidence="6" type="primary">LOC140013761</name>
</gene>
<dbReference type="PANTHER" id="PTHR48060">
    <property type="entry name" value="DNA DAMAGE-REPAIR/TOLERATION PROTEIN DRT100"/>
    <property type="match status" value="1"/>
</dbReference>
<sequence length="310" mass="34340">MACLANIETNIVTDQSALVAFKEHILSDPCLVLEDYLTANTSVCDWIGVTCGIQHHRITALNISFTGLKGSIPRHLGNLSFLVSLDLSGNNYLGNQPGDLFRLRCLWFMNFKLNNFTGENPSWFGSFPELKFLSIRNNSFTGFIPHSLAEHLEAGNIGTVIQSFTSITSVQGLYRPPFSTFQRWKLLLSQEITYLVIFLQTCNDLPSLGGLYITSNKLNGQLPSNLTACSVIQILSLSSNEFSGQIPREYGTLKKLEGLYLARNSLIAGFHLEGNSLSSASHVPGKLIAGFHLIQNCHFCFEERREGPDS</sequence>
<evidence type="ECO:0000256" key="1">
    <source>
        <dbReference type="ARBA" id="ARBA00022614"/>
    </source>
</evidence>
<evidence type="ECO:0000259" key="4">
    <source>
        <dbReference type="Pfam" id="PF08263"/>
    </source>
</evidence>
<keyword evidence="5" id="KW-1185">Reference proteome</keyword>
<organism evidence="5 6">
    <name type="scientific">Coffea arabica</name>
    <name type="common">Arabian coffee</name>
    <dbReference type="NCBI Taxonomy" id="13443"/>
    <lineage>
        <taxon>Eukaryota</taxon>
        <taxon>Viridiplantae</taxon>
        <taxon>Streptophyta</taxon>
        <taxon>Embryophyta</taxon>
        <taxon>Tracheophyta</taxon>
        <taxon>Spermatophyta</taxon>
        <taxon>Magnoliopsida</taxon>
        <taxon>eudicotyledons</taxon>
        <taxon>Gunneridae</taxon>
        <taxon>Pentapetalae</taxon>
        <taxon>asterids</taxon>
        <taxon>lamiids</taxon>
        <taxon>Gentianales</taxon>
        <taxon>Rubiaceae</taxon>
        <taxon>Ixoroideae</taxon>
        <taxon>Gardenieae complex</taxon>
        <taxon>Bertiereae - Coffeeae clade</taxon>
        <taxon>Coffeeae</taxon>
        <taxon>Coffea</taxon>
    </lineage>
</organism>
<keyword evidence="1" id="KW-0433">Leucine-rich repeat</keyword>
<dbReference type="SUPFAM" id="SSF52058">
    <property type="entry name" value="L domain-like"/>
    <property type="match status" value="1"/>
</dbReference>
<dbReference type="Pfam" id="PF08263">
    <property type="entry name" value="LRRNT_2"/>
    <property type="match status" value="1"/>
</dbReference>
<evidence type="ECO:0000256" key="2">
    <source>
        <dbReference type="ARBA" id="ARBA00022729"/>
    </source>
</evidence>
<dbReference type="Pfam" id="PF00560">
    <property type="entry name" value="LRR_1"/>
    <property type="match status" value="2"/>
</dbReference>
<accession>A0ABM4VK80</accession>
<protein>
    <recommendedName>
        <fullName evidence="4">Leucine-rich repeat-containing N-terminal plant-type domain-containing protein</fullName>
    </recommendedName>
</protein>
<dbReference type="Gene3D" id="3.80.10.10">
    <property type="entry name" value="Ribonuclease Inhibitor"/>
    <property type="match status" value="2"/>
</dbReference>
<reference evidence="6" key="1">
    <citation type="submission" date="2025-08" db="UniProtKB">
        <authorList>
            <consortium name="RefSeq"/>
        </authorList>
    </citation>
    <scope>IDENTIFICATION</scope>
    <source>
        <tissue evidence="6">Leaves</tissue>
    </source>
</reference>
<proteinExistence type="predicted"/>
<dbReference type="InterPro" id="IPR001611">
    <property type="entry name" value="Leu-rich_rpt"/>
</dbReference>
<feature type="domain" description="Leucine-rich repeat-containing N-terminal plant-type" evidence="4">
    <location>
        <begin position="14"/>
        <end position="51"/>
    </location>
</feature>
<keyword evidence="2" id="KW-0732">Signal</keyword>
<dbReference type="InterPro" id="IPR053211">
    <property type="entry name" value="DNA_repair-toleration"/>
</dbReference>
<dbReference type="PANTHER" id="PTHR48060:SF21">
    <property type="entry name" value="L DOMAIN-LIKE PROTEIN"/>
    <property type="match status" value="1"/>
</dbReference>
<evidence type="ECO:0000256" key="3">
    <source>
        <dbReference type="ARBA" id="ARBA00022737"/>
    </source>
</evidence>
<keyword evidence="3" id="KW-0677">Repeat</keyword>
<dbReference type="GeneID" id="140013761"/>
<dbReference type="InterPro" id="IPR032675">
    <property type="entry name" value="LRR_dom_sf"/>
</dbReference>
<name>A0ABM4VK80_COFAR</name>